<gene>
    <name evidence="8" type="primary">pol</name>
    <name evidence="8" type="ORF">CR513_03846</name>
</gene>
<evidence type="ECO:0000313" key="8">
    <source>
        <dbReference type="EMBL" id="RDY11499.1"/>
    </source>
</evidence>
<keyword evidence="2" id="KW-0548">Nucleotidyltransferase</keyword>
<dbReference type="CDD" id="cd09274">
    <property type="entry name" value="RNase_HI_RT_Ty3"/>
    <property type="match status" value="1"/>
</dbReference>
<sequence length="104" mass="11839">MHDASNSALGAILGQRVGKQSHTNYPTIEKELLANVFALDKFCSYLLDSKIIIFSDHATLKFLLKKPDAKSRLIRWMLLLQEFDLEIRDKKGAENLVADHLSRI</sequence>
<keyword evidence="6" id="KW-0695">RNA-directed DNA polymerase</keyword>
<evidence type="ECO:0000256" key="5">
    <source>
        <dbReference type="ARBA" id="ARBA00022801"/>
    </source>
</evidence>
<evidence type="ECO:0000256" key="1">
    <source>
        <dbReference type="ARBA" id="ARBA00022679"/>
    </source>
</evidence>
<dbReference type="GO" id="GO:0004519">
    <property type="term" value="F:endonuclease activity"/>
    <property type="evidence" value="ECO:0007669"/>
    <property type="project" value="UniProtKB-KW"/>
</dbReference>
<dbReference type="EMBL" id="QJKJ01000632">
    <property type="protein sequence ID" value="RDY11499.1"/>
    <property type="molecule type" value="Genomic_DNA"/>
</dbReference>
<keyword evidence="5" id="KW-0378">Hydrolase</keyword>
<dbReference type="GO" id="GO:0016787">
    <property type="term" value="F:hydrolase activity"/>
    <property type="evidence" value="ECO:0007669"/>
    <property type="project" value="UniProtKB-KW"/>
</dbReference>
<dbReference type="InterPro" id="IPR041373">
    <property type="entry name" value="RT_RNaseH"/>
</dbReference>
<dbReference type="SUPFAM" id="SSF56672">
    <property type="entry name" value="DNA/RNA polymerases"/>
    <property type="match status" value="1"/>
</dbReference>
<comment type="caution">
    <text evidence="8">The sequence shown here is derived from an EMBL/GenBank/DDBJ whole genome shotgun (WGS) entry which is preliminary data.</text>
</comment>
<dbReference type="OrthoDB" id="1933708at2759"/>
<keyword evidence="3" id="KW-0540">Nuclease</keyword>
<organism evidence="8 9">
    <name type="scientific">Mucuna pruriens</name>
    <name type="common">Velvet bean</name>
    <name type="synonym">Dolichos pruriens</name>
    <dbReference type="NCBI Taxonomy" id="157652"/>
    <lineage>
        <taxon>Eukaryota</taxon>
        <taxon>Viridiplantae</taxon>
        <taxon>Streptophyta</taxon>
        <taxon>Embryophyta</taxon>
        <taxon>Tracheophyta</taxon>
        <taxon>Spermatophyta</taxon>
        <taxon>Magnoliopsida</taxon>
        <taxon>eudicotyledons</taxon>
        <taxon>Gunneridae</taxon>
        <taxon>Pentapetalae</taxon>
        <taxon>rosids</taxon>
        <taxon>fabids</taxon>
        <taxon>Fabales</taxon>
        <taxon>Fabaceae</taxon>
        <taxon>Papilionoideae</taxon>
        <taxon>50 kb inversion clade</taxon>
        <taxon>NPAAA clade</taxon>
        <taxon>indigoferoid/millettioid clade</taxon>
        <taxon>Phaseoleae</taxon>
        <taxon>Mucuna</taxon>
    </lineage>
</organism>
<evidence type="ECO:0000259" key="7">
    <source>
        <dbReference type="Pfam" id="PF17917"/>
    </source>
</evidence>
<evidence type="ECO:0000256" key="4">
    <source>
        <dbReference type="ARBA" id="ARBA00022759"/>
    </source>
</evidence>
<feature type="domain" description="Reverse transcriptase RNase H-like" evidence="7">
    <location>
        <begin position="3"/>
        <end position="83"/>
    </location>
</feature>
<evidence type="ECO:0000256" key="2">
    <source>
        <dbReference type="ARBA" id="ARBA00022695"/>
    </source>
</evidence>
<dbReference type="PANTHER" id="PTHR34072:SF57">
    <property type="entry name" value="RNA-DIRECTED DNA POLYMERASE"/>
    <property type="match status" value="1"/>
</dbReference>
<dbReference type="Pfam" id="PF17917">
    <property type="entry name" value="RT_RNaseH"/>
    <property type="match status" value="1"/>
</dbReference>
<proteinExistence type="predicted"/>
<protein>
    <submittedName>
        <fullName evidence="8">Retrovirus-related Pol polyprotein from transposon 17.6</fullName>
    </submittedName>
</protein>
<keyword evidence="4" id="KW-0255">Endonuclease</keyword>
<keyword evidence="9" id="KW-1185">Reference proteome</keyword>
<dbReference type="PANTHER" id="PTHR34072">
    <property type="entry name" value="ENZYMATIC POLYPROTEIN-RELATED"/>
    <property type="match status" value="1"/>
</dbReference>
<dbReference type="Proteomes" id="UP000257109">
    <property type="component" value="Unassembled WGS sequence"/>
</dbReference>
<accession>A0A371I8Y4</accession>
<reference evidence="8" key="1">
    <citation type="submission" date="2018-05" db="EMBL/GenBank/DDBJ databases">
        <title>Draft genome of Mucuna pruriens seed.</title>
        <authorList>
            <person name="Nnadi N.E."/>
            <person name="Vos R."/>
            <person name="Hasami M.H."/>
            <person name="Devisetty U.K."/>
            <person name="Aguiy J.C."/>
        </authorList>
    </citation>
    <scope>NUCLEOTIDE SEQUENCE [LARGE SCALE GENOMIC DNA]</scope>
    <source>
        <strain evidence="8">JCA_2017</strain>
    </source>
</reference>
<dbReference type="AlphaFoldDB" id="A0A371I8Y4"/>
<evidence type="ECO:0000256" key="6">
    <source>
        <dbReference type="ARBA" id="ARBA00022918"/>
    </source>
</evidence>
<feature type="non-terminal residue" evidence="8">
    <location>
        <position position="1"/>
    </location>
</feature>
<dbReference type="GO" id="GO:0003964">
    <property type="term" value="F:RNA-directed DNA polymerase activity"/>
    <property type="evidence" value="ECO:0007669"/>
    <property type="project" value="UniProtKB-KW"/>
</dbReference>
<dbReference type="InterPro" id="IPR043502">
    <property type="entry name" value="DNA/RNA_pol_sf"/>
</dbReference>
<evidence type="ECO:0000313" key="9">
    <source>
        <dbReference type="Proteomes" id="UP000257109"/>
    </source>
</evidence>
<name>A0A371I8Y4_MUCPR</name>
<keyword evidence="1" id="KW-0808">Transferase</keyword>
<evidence type="ECO:0000256" key="3">
    <source>
        <dbReference type="ARBA" id="ARBA00022722"/>
    </source>
</evidence>